<proteinExistence type="predicted"/>
<dbReference type="RefSeq" id="WP_089304965.1">
    <property type="nucleotide sequence ID" value="NZ_FZOO01000003.1"/>
</dbReference>
<dbReference type="Proteomes" id="UP000198373">
    <property type="component" value="Unassembled WGS sequence"/>
</dbReference>
<evidence type="ECO:0000313" key="1">
    <source>
        <dbReference type="EMBL" id="SNS30857.1"/>
    </source>
</evidence>
<accession>A0A239DEZ5</accession>
<evidence type="ECO:0000313" key="2">
    <source>
        <dbReference type="Proteomes" id="UP000198373"/>
    </source>
</evidence>
<name>A0A239DEZ5_9ACTN</name>
<gene>
    <name evidence="1" type="ORF">SAMN06893096_103153</name>
</gene>
<protein>
    <submittedName>
        <fullName evidence="1">Uncharacterized protein</fullName>
    </submittedName>
</protein>
<dbReference type="EMBL" id="FZOO01000003">
    <property type="protein sequence ID" value="SNS30857.1"/>
    <property type="molecule type" value="Genomic_DNA"/>
</dbReference>
<organism evidence="1 2">
    <name type="scientific">Geodermatophilus pulveris</name>
    <dbReference type="NCBI Taxonomy" id="1564159"/>
    <lineage>
        <taxon>Bacteria</taxon>
        <taxon>Bacillati</taxon>
        <taxon>Actinomycetota</taxon>
        <taxon>Actinomycetes</taxon>
        <taxon>Geodermatophilales</taxon>
        <taxon>Geodermatophilaceae</taxon>
        <taxon>Geodermatophilus</taxon>
    </lineage>
</organism>
<keyword evidence="2" id="KW-1185">Reference proteome</keyword>
<reference evidence="2" key="1">
    <citation type="submission" date="2017-06" db="EMBL/GenBank/DDBJ databases">
        <authorList>
            <person name="Varghese N."/>
            <person name="Submissions S."/>
        </authorList>
    </citation>
    <scope>NUCLEOTIDE SEQUENCE [LARGE SCALE GENOMIC DNA]</scope>
    <source>
        <strain evidence="2">DSM 46839</strain>
    </source>
</reference>
<sequence length="137" mass="15482">MDLTEWRRQARTLVDSPELGNKIPGVDADDPWSQQSLRAVESHFLRRFGDGSSIPETIRRDYQQFLGEGMVQAFHGEWVTLPGEYLGNPEFGVGYCVKYEGMDHMDVTNSMLEMALSAHTGSYWATLFETNAMLEAS</sequence>
<dbReference type="AlphaFoldDB" id="A0A239DEZ5"/>
<dbReference type="OrthoDB" id="7688673at2"/>